<keyword evidence="2" id="KW-0732">Signal</keyword>
<reference evidence="4" key="1">
    <citation type="submission" date="2020-11" db="EMBL/GenBank/DDBJ databases">
        <authorList>
            <consortium name="DOE Joint Genome Institute"/>
            <person name="Ahrendt S."/>
            <person name="Riley R."/>
            <person name="Andreopoulos W."/>
            <person name="Labutti K."/>
            <person name="Pangilinan J."/>
            <person name="Ruiz-Duenas F.J."/>
            <person name="Barrasa J.M."/>
            <person name="Sanchez-Garcia M."/>
            <person name="Camarero S."/>
            <person name="Miyauchi S."/>
            <person name="Serrano A."/>
            <person name="Linde D."/>
            <person name="Babiker R."/>
            <person name="Drula E."/>
            <person name="Ayuso-Fernandez I."/>
            <person name="Pacheco R."/>
            <person name="Padilla G."/>
            <person name="Ferreira P."/>
            <person name="Barriuso J."/>
            <person name="Kellner H."/>
            <person name="Castanera R."/>
            <person name="Alfaro M."/>
            <person name="Ramirez L."/>
            <person name="Pisabarro A.G."/>
            <person name="Kuo A."/>
            <person name="Tritt A."/>
            <person name="Lipzen A."/>
            <person name="He G."/>
            <person name="Yan M."/>
            <person name="Ng V."/>
            <person name="Cullen D."/>
            <person name="Martin F."/>
            <person name="Rosso M.-N."/>
            <person name="Henrissat B."/>
            <person name="Hibbett D."/>
            <person name="Martinez A.T."/>
            <person name="Grigoriev I.V."/>
        </authorList>
    </citation>
    <scope>NUCLEOTIDE SEQUENCE</scope>
    <source>
        <strain evidence="4">AH 40177</strain>
    </source>
</reference>
<evidence type="ECO:0000256" key="2">
    <source>
        <dbReference type="SAM" id="SignalP"/>
    </source>
</evidence>
<dbReference type="Gene3D" id="1.10.530.10">
    <property type="match status" value="1"/>
</dbReference>
<organism evidence="4 5">
    <name type="scientific">Rhodocollybia butyracea</name>
    <dbReference type="NCBI Taxonomy" id="206335"/>
    <lineage>
        <taxon>Eukaryota</taxon>
        <taxon>Fungi</taxon>
        <taxon>Dikarya</taxon>
        <taxon>Basidiomycota</taxon>
        <taxon>Agaricomycotina</taxon>
        <taxon>Agaricomycetes</taxon>
        <taxon>Agaricomycetidae</taxon>
        <taxon>Agaricales</taxon>
        <taxon>Marasmiineae</taxon>
        <taxon>Omphalotaceae</taxon>
        <taxon>Rhodocollybia</taxon>
    </lineage>
</organism>
<protein>
    <submittedName>
        <fullName evidence="4">Lysozyme-like domain-containing protein</fullName>
    </submittedName>
</protein>
<evidence type="ECO:0000313" key="5">
    <source>
        <dbReference type="Proteomes" id="UP000772434"/>
    </source>
</evidence>
<dbReference type="OrthoDB" id="2537480at2759"/>
<evidence type="ECO:0000256" key="1">
    <source>
        <dbReference type="SAM" id="MobiDB-lite"/>
    </source>
</evidence>
<dbReference type="SUPFAM" id="SSF53955">
    <property type="entry name" value="Lysozyme-like"/>
    <property type="match status" value="1"/>
</dbReference>
<sequence>MKNHSFAFTLLCTAAIAASSHSIQVTHSSSHNAHARQVARSGGPKRCKTHSFSGSATTPKLAEKAVKASSSCSGANAAASLRPCGDVGATAEITSQSGPNGNIHWMNCGIDNGGWNPSYLDIEHVIVEDLTAALQARNTPFAICAPYVDKFYQYGNQFDIPPIIIASFAMQESSCNHALVGGAGEQGLMQLTADKCTDAPRGNCQDIDYNIMTGTKFFRSLLDSHGGNVLLSVGSYNGWFKGMTHEDATASASTCCRCQNNLDYLHQFLNGWCQNVDAYAENLGIYHNLDACPSG</sequence>
<comment type="caution">
    <text evidence="4">The sequence shown here is derived from an EMBL/GenBank/DDBJ whole genome shotgun (WGS) entry which is preliminary data.</text>
</comment>
<evidence type="ECO:0000313" key="4">
    <source>
        <dbReference type="EMBL" id="KAF9070131.1"/>
    </source>
</evidence>
<evidence type="ECO:0000259" key="3">
    <source>
        <dbReference type="Pfam" id="PF01464"/>
    </source>
</evidence>
<dbReference type="InterPro" id="IPR008258">
    <property type="entry name" value="Transglycosylase_SLT_dom_1"/>
</dbReference>
<feature type="region of interest" description="Disordered" evidence="1">
    <location>
        <begin position="27"/>
        <end position="55"/>
    </location>
</feature>
<dbReference type="Proteomes" id="UP000772434">
    <property type="component" value="Unassembled WGS sequence"/>
</dbReference>
<dbReference type="AlphaFoldDB" id="A0A9P5PQ68"/>
<proteinExistence type="predicted"/>
<feature type="domain" description="Transglycosylase SLT" evidence="3">
    <location>
        <begin position="153"/>
        <end position="238"/>
    </location>
</feature>
<dbReference type="Pfam" id="PF01464">
    <property type="entry name" value="SLT"/>
    <property type="match status" value="1"/>
</dbReference>
<dbReference type="EMBL" id="JADNRY010000044">
    <property type="protein sequence ID" value="KAF9070131.1"/>
    <property type="molecule type" value="Genomic_DNA"/>
</dbReference>
<keyword evidence="5" id="KW-1185">Reference proteome</keyword>
<feature type="chain" id="PRO_5040246030" evidence="2">
    <location>
        <begin position="23"/>
        <end position="295"/>
    </location>
</feature>
<gene>
    <name evidence="4" type="ORF">BDP27DRAFT_1324349</name>
</gene>
<dbReference type="InterPro" id="IPR023346">
    <property type="entry name" value="Lysozyme-like_dom_sf"/>
</dbReference>
<accession>A0A9P5PQ68</accession>
<feature type="signal peptide" evidence="2">
    <location>
        <begin position="1"/>
        <end position="22"/>
    </location>
</feature>
<name>A0A9P5PQ68_9AGAR</name>